<proteinExistence type="predicted"/>
<dbReference type="Proteomes" id="UP000471751">
    <property type="component" value="Unassembled WGS sequence"/>
</dbReference>
<dbReference type="SUPFAM" id="SSF51658">
    <property type="entry name" value="Xylose isomerase-like"/>
    <property type="match status" value="1"/>
</dbReference>
<evidence type="ECO:0000313" key="1">
    <source>
        <dbReference type="EMBL" id="NES10459.1"/>
    </source>
</evidence>
<dbReference type="NCBIfam" id="NF003818">
    <property type="entry name" value="PRK05409.1"/>
    <property type="match status" value="1"/>
</dbReference>
<gene>
    <name evidence="1" type="ORF">G3O07_13075</name>
</gene>
<keyword evidence="2" id="KW-1185">Reference proteome</keyword>
<accession>A0A6I5RRX2</accession>
<dbReference type="AlphaFoldDB" id="A0A6I5RRX2"/>
<sequence>MRHQHPTQYSGVTHGLPARAGLGLKPDYFQPLAKGCDDLGFIEIHAENYMVAGGPFHYYLERLCEHYALSIHGVGMSIGAEGALDTEHLQRLNVLLARYQPASFSEHLAWSTHGPCFLNDLLPLQYDQQTLNRVCEHIDQVQNTLGRRMLLENPATYLQFNASTFDEPTFIREVVRRTGCGMLLDVCNVYVSCINHQWSTQEYLQALPLHETAEIHLAGFSEAFDRNGQRLLIDSHSAPVAAAIWSLYQQILEHTGPVATLIERDNELPGLAVLLAEARRAQAYLDNHGVQP</sequence>
<dbReference type="Pfam" id="PF05114">
    <property type="entry name" value="MbnB_TglH_ChrH"/>
    <property type="match status" value="1"/>
</dbReference>
<name>A0A6I5RRX2_9PSED</name>
<comment type="caution">
    <text evidence="1">The sequence shown here is derived from an EMBL/GenBank/DDBJ whole genome shotgun (WGS) entry which is preliminary data.</text>
</comment>
<dbReference type="InterPro" id="IPR036237">
    <property type="entry name" value="Xyl_isomerase-like_sf"/>
</dbReference>
<evidence type="ECO:0000313" key="2">
    <source>
        <dbReference type="Proteomes" id="UP000471751"/>
    </source>
</evidence>
<protein>
    <submittedName>
        <fullName evidence="1">DUF692 domain-containing protein</fullName>
    </submittedName>
</protein>
<dbReference type="EMBL" id="JAAHBT010000128">
    <property type="protein sequence ID" value="NES10459.1"/>
    <property type="molecule type" value="Genomic_DNA"/>
</dbReference>
<dbReference type="PANTHER" id="PTHR42194">
    <property type="entry name" value="UPF0276 PROTEIN HI_1600"/>
    <property type="match status" value="1"/>
</dbReference>
<dbReference type="PANTHER" id="PTHR42194:SF1">
    <property type="entry name" value="UPF0276 PROTEIN HI_1600"/>
    <property type="match status" value="1"/>
</dbReference>
<dbReference type="Gene3D" id="3.20.20.150">
    <property type="entry name" value="Divalent-metal-dependent TIM barrel enzymes"/>
    <property type="match status" value="1"/>
</dbReference>
<reference evidence="1 2" key="1">
    <citation type="submission" date="2020-02" db="EMBL/GenBank/DDBJ databases">
        <title>Broccoli isolated Pseudomonas sp.</title>
        <authorList>
            <person name="Fujikawa T."/>
            <person name="Sawada H."/>
        </authorList>
    </citation>
    <scope>NUCLEOTIDE SEQUENCE [LARGE SCALE GENOMIC DNA]</scope>
    <source>
        <strain evidence="1 2">JCM 32154</strain>
    </source>
</reference>
<organism evidence="1 2">
    <name type="scientific">Pseudomonas laurentiana</name>
    <dbReference type="NCBI Taxonomy" id="2364649"/>
    <lineage>
        <taxon>Bacteria</taxon>
        <taxon>Pseudomonadati</taxon>
        <taxon>Pseudomonadota</taxon>
        <taxon>Gammaproteobacteria</taxon>
        <taxon>Pseudomonadales</taxon>
        <taxon>Pseudomonadaceae</taxon>
        <taxon>Pseudomonas</taxon>
    </lineage>
</organism>
<dbReference type="InterPro" id="IPR007801">
    <property type="entry name" value="MbnB/TglH/ChrH"/>
</dbReference>